<evidence type="ECO:0000313" key="2">
    <source>
        <dbReference type="EMBL" id="JAS90964.1"/>
    </source>
</evidence>
<dbReference type="InterPro" id="IPR036259">
    <property type="entry name" value="MFS_trans_sf"/>
</dbReference>
<dbReference type="Pfam" id="PF07690">
    <property type="entry name" value="MFS_1"/>
    <property type="match status" value="1"/>
</dbReference>
<feature type="transmembrane region" description="Helical" evidence="1">
    <location>
        <begin position="281"/>
        <end position="298"/>
    </location>
</feature>
<protein>
    <recommendedName>
        <fullName evidence="3">Major facilitator superfamily (MFS) profile domain-containing protein</fullName>
    </recommendedName>
</protein>
<feature type="transmembrane region" description="Helical" evidence="1">
    <location>
        <begin position="369"/>
        <end position="389"/>
    </location>
</feature>
<dbReference type="PANTHER" id="PTHR24002:SF3">
    <property type="entry name" value="SOLUTE CARRIER FAMILY 22 MEMBER 18"/>
    <property type="match status" value="1"/>
</dbReference>
<keyword evidence="1" id="KW-0472">Membrane</keyword>
<evidence type="ECO:0000256" key="1">
    <source>
        <dbReference type="SAM" id="Phobius"/>
    </source>
</evidence>
<dbReference type="PANTHER" id="PTHR24002">
    <property type="entry name" value="SOLUTE CARRIER FAMILY 22 MEMBER 18"/>
    <property type="match status" value="1"/>
</dbReference>
<evidence type="ECO:0008006" key="3">
    <source>
        <dbReference type="Google" id="ProtNLM"/>
    </source>
</evidence>
<organism evidence="2">
    <name type="scientific">Homalodisca liturata</name>
    <dbReference type="NCBI Taxonomy" id="320908"/>
    <lineage>
        <taxon>Eukaryota</taxon>
        <taxon>Metazoa</taxon>
        <taxon>Ecdysozoa</taxon>
        <taxon>Arthropoda</taxon>
        <taxon>Hexapoda</taxon>
        <taxon>Insecta</taxon>
        <taxon>Pterygota</taxon>
        <taxon>Neoptera</taxon>
        <taxon>Paraneoptera</taxon>
        <taxon>Hemiptera</taxon>
        <taxon>Auchenorrhyncha</taxon>
        <taxon>Membracoidea</taxon>
        <taxon>Cicadellidae</taxon>
        <taxon>Cicadellinae</taxon>
        <taxon>Proconiini</taxon>
        <taxon>Homalodisca</taxon>
    </lineage>
</organism>
<feature type="transmembrane region" description="Helical" evidence="1">
    <location>
        <begin position="211"/>
        <end position="235"/>
    </location>
</feature>
<accession>A0A1B6IVJ2</accession>
<gene>
    <name evidence="2" type="ORF">g.28601</name>
</gene>
<name>A0A1B6IVJ2_9HEMI</name>
<dbReference type="AlphaFoldDB" id="A0A1B6IVJ2"/>
<keyword evidence="1" id="KW-0812">Transmembrane</keyword>
<dbReference type="GO" id="GO:0005635">
    <property type="term" value="C:nuclear envelope"/>
    <property type="evidence" value="ECO:0007669"/>
    <property type="project" value="TreeGrafter"/>
</dbReference>
<feature type="transmembrane region" description="Helical" evidence="1">
    <location>
        <begin position="78"/>
        <end position="101"/>
    </location>
</feature>
<dbReference type="Gene3D" id="1.20.1250.20">
    <property type="entry name" value="MFS general substrate transporter like domains"/>
    <property type="match status" value="1"/>
</dbReference>
<dbReference type="EMBL" id="GECU01016742">
    <property type="protein sequence ID" value="JAS90964.1"/>
    <property type="molecule type" value="Transcribed_RNA"/>
</dbReference>
<reference evidence="2" key="1">
    <citation type="submission" date="2015-11" db="EMBL/GenBank/DDBJ databases">
        <title>De novo transcriptome assembly of four potential Pierce s Disease insect vectors from Arizona vineyards.</title>
        <authorList>
            <person name="Tassone E.E."/>
        </authorList>
    </citation>
    <scope>NUCLEOTIDE SEQUENCE</scope>
</reference>
<feature type="transmembrane region" description="Helical" evidence="1">
    <location>
        <begin position="36"/>
        <end position="58"/>
    </location>
</feature>
<proteinExistence type="predicted"/>
<dbReference type="InterPro" id="IPR011701">
    <property type="entry name" value="MFS"/>
</dbReference>
<dbReference type="SUPFAM" id="SSF103473">
    <property type="entry name" value="MFS general substrate transporter"/>
    <property type="match status" value="1"/>
</dbReference>
<sequence>MNSYWLLIVLFLDLFATSLLIPFLPIHLHNVGPTRLLAGVFNSLYPTVQLFFSPLVGYCSDLYGHRQTLTISLVLCSFAYYFLASTSLYVIFVCRVTLGLLKHTQTLGKAMIVEESDGEKHNMFSVLSAVEALGFMLGPLVGSYFIQMEDGFQQLCNIATSIFILNSVITFCCVSSDVRVKYFTTKEILTESEIGTFQSDREDKNVDWAEFWDVFVLKLFLCISLSLFYTNYAIIIIERFKMSISMVGYTNSFQGFISIITSLLSGKIIHVSFLQDLYTRLNYCFLLLSFSLLSMSVVTNFCVYFAFLIPLSFSSTLLRIFISELLLSRSPWKSKGSLIGMENTISCLVFFFSPFFFEICTTNFGTFSVPLVTCLVTFAGASLSEYLNFTNKVGLATNKTLK</sequence>
<feature type="transmembrane region" description="Helical" evidence="1">
    <location>
        <begin position="255"/>
        <end position="274"/>
    </location>
</feature>
<feature type="transmembrane region" description="Helical" evidence="1">
    <location>
        <begin position="122"/>
        <end position="146"/>
    </location>
</feature>
<feature type="transmembrane region" description="Helical" evidence="1">
    <location>
        <begin position="339"/>
        <end position="357"/>
    </location>
</feature>
<keyword evidence="1" id="KW-1133">Transmembrane helix</keyword>
<dbReference type="GO" id="GO:0022857">
    <property type="term" value="F:transmembrane transporter activity"/>
    <property type="evidence" value="ECO:0007669"/>
    <property type="project" value="InterPro"/>
</dbReference>
<feature type="transmembrane region" description="Helical" evidence="1">
    <location>
        <begin position="6"/>
        <end position="24"/>
    </location>
</feature>